<proteinExistence type="predicted"/>
<evidence type="ECO:0000313" key="2">
    <source>
        <dbReference type="Proteomes" id="UP000095149"/>
    </source>
</evidence>
<accession>A0A1E3K219</accession>
<dbReference type="Proteomes" id="UP000095149">
    <property type="component" value="Unassembled WGS sequence"/>
</dbReference>
<dbReference type="EMBL" id="MEKH01000006">
    <property type="protein sequence ID" value="ODO07085.1"/>
    <property type="molecule type" value="Genomic_DNA"/>
</dbReference>
<gene>
    <name evidence="1" type="ORF">I350_04454</name>
</gene>
<dbReference type="AlphaFoldDB" id="A0A1E3K219"/>
<name>A0A1E3K219_9TREE</name>
<comment type="caution">
    <text evidence="1">The sequence shown here is derived from an EMBL/GenBank/DDBJ whole genome shotgun (WGS) entry which is preliminary data.</text>
</comment>
<reference evidence="1 2" key="1">
    <citation type="submission" date="2016-06" db="EMBL/GenBank/DDBJ databases">
        <title>Evolution of pathogenesis and genome organization in the Tremellales.</title>
        <authorList>
            <person name="Cuomo C."/>
            <person name="Litvintseva A."/>
            <person name="Heitman J."/>
            <person name="Chen Y."/>
            <person name="Sun S."/>
            <person name="Springer D."/>
            <person name="Dromer F."/>
            <person name="Young S."/>
            <person name="Zeng Q."/>
            <person name="Chapman S."/>
            <person name="Gujja S."/>
            <person name="Saif S."/>
            <person name="Birren B."/>
        </authorList>
    </citation>
    <scope>NUCLEOTIDE SEQUENCE [LARGE SCALE GENOMIC DNA]</scope>
    <source>
        <strain evidence="1 2">CBS 6273</strain>
    </source>
</reference>
<sequence>MSSQVTIQVWPTNEEEKYEESVYTLDGVLQKDIDRSFSDLQIDAEGEKDAYLWSSNVLDPDNGKITRGSITTCATATQNTKADNDEYISMANEVVEAVRDTLRDTESEWAPRCRTRGDVLPLKRAEKTAFDAFVQTDPERYSHVGLSEISEDTMFDVVMYVGRETVTGANMEDSSHRRTVAGMVLVRDDDEVSTNSEFLSQQPHF</sequence>
<protein>
    <submittedName>
        <fullName evidence="1">Uncharacterized protein</fullName>
    </submittedName>
</protein>
<evidence type="ECO:0000313" key="1">
    <source>
        <dbReference type="EMBL" id="ODO07085.1"/>
    </source>
</evidence>
<organism evidence="1 2">
    <name type="scientific">Cryptococcus amylolentus CBS 6273</name>
    <dbReference type="NCBI Taxonomy" id="1296118"/>
    <lineage>
        <taxon>Eukaryota</taxon>
        <taxon>Fungi</taxon>
        <taxon>Dikarya</taxon>
        <taxon>Basidiomycota</taxon>
        <taxon>Agaricomycotina</taxon>
        <taxon>Tremellomycetes</taxon>
        <taxon>Tremellales</taxon>
        <taxon>Cryptococcaceae</taxon>
        <taxon>Cryptococcus</taxon>
    </lineage>
</organism>